<accession>A0A2X2C9V0</accession>
<proteinExistence type="predicted"/>
<dbReference type="RefSeq" id="WP_074828617.1">
    <property type="nucleotide sequence ID" value="NZ_DALZQD010000043.1"/>
</dbReference>
<dbReference type="GeneID" id="300269610"/>
<name>A0A2X2C9V0_PSELU</name>
<reference evidence="1 2" key="1">
    <citation type="submission" date="2018-06" db="EMBL/GenBank/DDBJ databases">
        <authorList>
            <consortium name="Pathogen Informatics"/>
            <person name="Doyle S."/>
        </authorList>
    </citation>
    <scope>NUCLEOTIDE SEQUENCE [LARGE SCALE GENOMIC DNA]</scope>
    <source>
        <strain evidence="1 2">NCTC11842</strain>
    </source>
</reference>
<dbReference type="AlphaFoldDB" id="A0A2X2C9V0"/>
<protein>
    <submittedName>
        <fullName evidence="1">Uncharacterized protein</fullName>
    </submittedName>
</protein>
<evidence type="ECO:0000313" key="1">
    <source>
        <dbReference type="EMBL" id="SPZ04897.1"/>
    </source>
</evidence>
<sequence length="191" mass="21516">MRSSIPADTRLVFPESLREPLIEALSDLFIPSWPDTAVPIEPFAHSIAQVVDALLRGKSRVGLRDFPPSLIDRLIENSHRASERITQGTRRSSDQDGYSYRLVVLGNRVGAVMLIDVTSSRPDDEPCIFASIATLFSPEEFDRERRAIQRIEYDPQGLTQALAKEMAPNTPVRDQSLDYNLEFDLPAPRPR</sequence>
<dbReference type="Proteomes" id="UP000250443">
    <property type="component" value="Unassembled WGS sequence"/>
</dbReference>
<organism evidence="1 2">
    <name type="scientific">Pseudomonas luteola</name>
    <dbReference type="NCBI Taxonomy" id="47886"/>
    <lineage>
        <taxon>Bacteria</taxon>
        <taxon>Pseudomonadati</taxon>
        <taxon>Pseudomonadota</taxon>
        <taxon>Gammaproteobacteria</taxon>
        <taxon>Pseudomonadales</taxon>
        <taxon>Pseudomonadaceae</taxon>
        <taxon>Pseudomonas</taxon>
    </lineage>
</organism>
<evidence type="ECO:0000313" key="2">
    <source>
        <dbReference type="Proteomes" id="UP000250443"/>
    </source>
</evidence>
<gene>
    <name evidence="1" type="ORF">NCTC11842_01417</name>
</gene>
<dbReference type="EMBL" id="UAUF01000010">
    <property type="protein sequence ID" value="SPZ04897.1"/>
    <property type="molecule type" value="Genomic_DNA"/>
</dbReference>